<evidence type="ECO:0000313" key="13">
    <source>
        <dbReference type="EMBL" id="AFY89015.1"/>
    </source>
</evidence>
<dbReference type="SUPFAM" id="SSF49998">
    <property type="entry name" value="Amine oxidase catalytic domain"/>
    <property type="match status" value="1"/>
</dbReference>
<dbReference type="SUPFAM" id="SSF54416">
    <property type="entry name" value="Amine oxidase N-terminal region"/>
    <property type="match status" value="2"/>
</dbReference>
<dbReference type="InterPro" id="IPR049947">
    <property type="entry name" value="Cu_Am_Ox_Cu-bd"/>
</dbReference>
<comment type="similarity">
    <text evidence="1 8">Belongs to the copper/topaquinone oxidase family.</text>
</comment>
<evidence type="ECO:0000256" key="9">
    <source>
        <dbReference type="SAM" id="Phobius"/>
    </source>
</evidence>
<dbReference type="eggNOG" id="COG3733">
    <property type="taxonomic scope" value="Bacteria"/>
</dbReference>
<feature type="transmembrane region" description="Helical" evidence="9">
    <location>
        <begin position="16"/>
        <end position="37"/>
    </location>
</feature>
<comment type="cofactor">
    <cofactor evidence="8">
        <name>Cu cation</name>
        <dbReference type="ChEBI" id="CHEBI:23378"/>
    </cofactor>
    <text evidence="8">Contains 1 topaquinone per subunit.</text>
</comment>
<dbReference type="InterPro" id="IPR015802">
    <property type="entry name" value="Cu_amine_oxidase_N3"/>
</dbReference>
<dbReference type="Gene3D" id="2.70.98.20">
    <property type="entry name" value="Copper amine oxidase, catalytic domain"/>
    <property type="match status" value="1"/>
</dbReference>
<evidence type="ECO:0000256" key="2">
    <source>
        <dbReference type="ARBA" id="ARBA00022723"/>
    </source>
</evidence>
<dbReference type="NCBIfam" id="NF008559">
    <property type="entry name" value="PRK11504.1"/>
    <property type="match status" value="1"/>
</dbReference>
<dbReference type="InterPro" id="IPR000269">
    <property type="entry name" value="Cu_amine_oxidase"/>
</dbReference>
<dbReference type="InParanoid" id="K9U2E7"/>
<dbReference type="STRING" id="251229.Chro_3560"/>
<keyword evidence="14" id="KW-1185">Reference proteome</keyword>
<dbReference type="KEGG" id="cthe:Chro_3560"/>
<evidence type="ECO:0000313" key="14">
    <source>
        <dbReference type="Proteomes" id="UP000010384"/>
    </source>
</evidence>
<keyword evidence="3 6" id="KW-0801">TPQ</keyword>
<evidence type="ECO:0000256" key="5">
    <source>
        <dbReference type="ARBA" id="ARBA00023008"/>
    </source>
</evidence>
<dbReference type="Pfam" id="PF01179">
    <property type="entry name" value="Cu_amine_oxid"/>
    <property type="match status" value="1"/>
</dbReference>
<dbReference type="EC" id="1.4.3.-" evidence="8"/>
<dbReference type="GO" id="GO:0008131">
    <property type="term" value="F:primary methylamine oxidase activity"/>
    <property type="evidence" value="ECO:0007669"/>
    <property type="project" value="InterPro"/>
</dbReference>
<comment type="PTM">
    <text evidence="7 8">Topaquinone (TPQ) is generated by copper-dependent autoxidation of a specific tyrosyl residue.</text>
</comment>
<dbReference type="GO" id="GO:0005507">
    <property type="term" value="F:copper ion binding"/>
    <property type="evidence" value="ECO:0007669"/>
    <property type="project" value="InterPro"/>
</dbReference>
<evidence type="ECO:0000256" key="3">
    <source>
        <dbReference type="ARBA" id="ARBA00022772"/>
    </source>
</evidence>
<dbReference type="GO" id="GO:0009308">
    <property type="term" value="P:amine metabolic process"/>
    <property type="evidence" value="ECO:0007669"/>
    <property type="project" value="UniProtKB-UniRule"/>
</dbReference>
<evidence type="ECO:0000256" key="4">
    <source>
        <dbReference type="ARBA" id="ARBA00023002"/>
    </source>
</evidence>
<dbReference type="PANTHER" id="PTHR10638">
    <property type="entry name" value="COPPER AMINE OXIDASE"/>
    <property type="match status" value="1"/>
</dbReference>
<dbReference type="InterPro" id="IPR036460">
    <property type="entry name" value="Cu_amine_oxidase_C_sf"/>
</dbReference>
<evidence type="ECO:0000259" key="10">
    <source>
        <dbReference type="Pfam" id="PF01179"/>
    </source>
</evidence>
<feature type="domain" description="Copper amine oxidase catalytic" evidence="10">
    <location>
        <begin position="263"/>
        <end position="668"/>
    </location>
</feature>
<sequence>MLQILSQLFSKRRKQFWLSTAMFIVVAIAIGSIQISLARIVTPTHPLDSLTAQEITAAVALIKQKMPQQEIHFPIVALNEPDKTEVLNFKPGQPFRREVFAVVYDRSQNKTYEAVVSLKPKTKAKAAVLSSWQEIPGVQPAIMEPEYEIAAAVTKADPRWQAAMRKRGITDFKQVVVEGWAVGLVTEAEKSSGARLCRTLSYFKGDRWNYYGTPIEGVVATVDLNAKKLASFSDTGVVALSKENWDYDPRSLSPLRTAAKLLKILQPNGHTFKLNGNEVSWQGWKFRYMMHPRDGLILYQMQHEDGREFRPVMYRASLSEMVVPYGDPNPQWSFRNAFDVGEYNFGTLTNTQELGKEVPENGVLLDAVLADSQGKPYAMPDVIGIYEKDNGVLWKHYDYRSERKDVRRDRQLIVTTTAAIGNYDYAINWIFHQDGSLDVRADLHGIVLAQGSDSVTTANRDTYGKLIAKNIVGVNHQHFFNFRLDLDVDGEANMPMEMTVQSLPIGANNPQGNAFVAKDAPLTTEKSAVRDLSMAENRKWAIASTTRKNQLGAPTSYMLMPSGNTVFFPSQDATIRDRAGFATHHFWVTKYKPKELHAGGEYPNQSNSQQGLPTLVADNEPLIGQDLVAWYTFGTTHVPRPEDWPVMPVHHAGFKLMPVGFFTRNPAINLPESTPINHSS</sequence>
<dbReference type="Pfam" id="PF02728">
    <property type="entry name" value="Cu_amine_oxidN3"/>
    <property type="match status" value="1"/>
</dbReference>
<feature type="modified residue" description="2',4',5'-topaquinone" evidence="7">
    <location>
        <position position="423"/>
    </location>
</feature>
<dbReference type="PROSITE" id="PS01165">
    <property type="entry name" value="COPPER_AMINE_OXID_2"/>
    <property type="match status" value="1"/>
</dbReference>
<dbReference type="InterPro" id="IPR016182">
    <property type="entry name" value="Cu_amine_oxidase_N-reg"/>
</dbReference>
<feature type="domain" description="Copper amine oxidase N2-terminal" evidence="11">
    <location>
        <begin position="45"/>
        <end position="119"/>
    </location>
</feature>
<keyword evidence="9" id="KW-0812">Transmembrane</keyword>
<dbReference type="PATRIC" id="fig|251229.3.peg.4151"/>
<dbReference type="Pfam" id="PF02727">
    <property type="entry name" value="Cu_amine_oxidN2"/>
    <property type="match status" value="1"/>
</dbReference>
<keyword evidence="5 8" id="KW-0186">Copper</keyword>
<dbReference type="InterPro" id="IPR015798">
    <property type="entry name" value="Cu_amine_oxidase_C"/>
</dbReference>
<gene>
    <name evidence="13" type="ORF">Chro_3560</name>
</gene>
<dbReference type="AlphaFoldDB" id="K9U2E7"/>
<dbReference type="HOGENOM" id="CLU_011500_3_2_3"/>
<accession>K9U2E7</accession>
<keyword evidence="9" id="KW-0472">Membrane</keyword>
<feature type="domain" description="Copper amine oxidase N3-terminal" evidence="12">
    <location>
        <begin position="141"/>
        <end position="238"/>
    </location>
</feature>
<keyword evidence="2 8" id="KW-0479">Metal-binding</keyword>
<evidence type="ECO:0000256" key="6">
    <source>
        <dbReference type="PIRSR" id="PIRSR600269-50"/>
    </source>
</evidence>
<proteinExistence type="inferred from homology"/>
<evidence type="ECO:0000259" key="11">
    <source>
        <dbReference type="Pfam" id="PF02727"/>
    </source>
</evidence>
<dbReference type="GO" id="GO:0048038">
    <property type="term" value="F:quinone binding"/>
    <property type="evidence" value="ECO:0007669"/>
    <property type="project" value="InterPro"/>
</dbReference>
<reference evidence="13 14" key="1">
    <citation type="submission" date="2012-06" db="EMBL/GenBank/DDBJ databases">
        <title>Finished chromosome of genome of Chroococcidiopsis thermalis PCC 7203.</title>
        <authorList>
            <consortium name="US DOE Joint Genome Institute"/>
            <person name="Gugger M."/>
            <person name="Coursin T."/>
            <person name="Rippka R."/>
            <person name="Tandeau De Marsac N."/>
            <person name="Huntemann M."/>
            <person name="Wei C.-L."/>
            <person name="Han J."/>
            <person name="Detter J.C."/>
            <person name="Han C."/>
            <person name="Tapia R."/>
            <person name="Davenport K."/>
            <person name="Daligault H."/>
            <person name="Erkkila T."/>
            <person name="Gu W."/>
            <person name="Munk A.C.C."/>
            <person name="Teshima H."/>
            <person name="Xu Y."/>
            <person name="Chain P."/>
            <person name="Chen A."/>
            <person name="Krypides N."/>
            <person name="Mavromatis K."/>
            <person name="Markowitz V."/>
            <person name="Szeto E."/>
            <person name="Ivanova N."/>
            <person name="Mikhailova N."/>
            <person name="Ovchinnikova G."/>
            <person name="Pagani I."/>
            <person name="Pati A."/>
            <person name="Goodwin L."/>
            <person name="Peters L."/>
            <person name="Pitluck S."/>
            <person name="Woyke T."/>
            <person name="Kerfeld C."/>
        </authorList>
    </citation>
    <scope>NUCLEOTIDE SEQUENCE [LARGE SCALE GENOMIC DNA]</scope>
    <source>
        <strain evidence="13 14">PCC 7203</strain>
    </source>
</reference>
<keyword evidence="9" id="KW-1133">Transmembrane helix</keyword>
<name>K9U2E7_CHRTP</name>
<feature type="active site" description="Proton acceptor" evidence="6">
    <location>
        <position position="339"/>
    </location>
</feature>
<organism evidence="13 14">
    <name type="scientific">Chroococcidiopsis thermalis (strain PCC 7203)</name>
    <dbReference type="NCBI Taxonomy" id="251229"/>
    <lineage>
        <taxon>Bacteria</taxon>
        <taxon>Bacillati</taxon>
        <taxon>Cyanobacteriota</taxon>
        <taxon>Cyanophyceae</taxon>
        <taxon>Chroococcidiopsidales</taxon>
        <taxon>Chroococcidiopsidaceae</taxon>
        <taxon>Chroococcidiopsis</taxon>
    </lineage>
</organism>
<feature type="active site" description="Schiff-base intermediate with substrate; via topaquinone" evidence="6">
    <location>
        <position position="423"/>
    </location>
</feature>
<dbReference type="Proteomes" id="UP000010384">
    <property type="component" value="Chromosome"/>
</dbReference>
<dbReference type="InterPro" id="IPR015800">
    <property type="entry name" value="Cu_amine_oxidase_N2"/>
</dbReference>
<dbReference type="RefSeq" id="WP_015155560.1">
    <property type="nucleotide sequence ID" value="NC_019695.1"/>
</dbReference>
<dbReference type="EMBL" id="CP003597">
    <property type="protein sequence ID" value="AFY89015.1"/>
    <property type="molecule type" value="Genomic_DNA"/>
</dbReference>
<protein>
    <recommendedName>
        <fullName evidence="8">Amine oxidase</fullName>
        <ecNumber evidence="8">1.4.3.-</ecNumber>
    </recommendedName>
</protein>
<evidence type="ECO:0000256" key="1">
    <source>
        <dbReference type="ARBA" id="ARBA00007983"/>
    </source>
</evidence>
<evidence type="ECO:0000256" key="7">
    <source>
        <dbReference type="PIRSR" id="PIRSR600269-51"/>
    </source>
</evidence>
<evidence type="ECO:0000259" key="12">
    <source>
        <dbReference type="Pfam" id="PF02728"/>
    </source>
</evidence>
<dbReference type="Gene3D" id="3.10.450.40">
    <property type="match status" value="2"/>
</dbReference>
<evidence type="ECO:0000256" key="8">
    <source>
        <dbReference type="RuleBase" id="RU000672"/>
    </source>
</evidence>
<dbReference type="OrthoDB" id="9772590at2"/>
<keyword evidence="4 8" id="KW-0560">Oxidoreductase</keyword>